<dbReference type="PROSITE" id="PS50097">
    <property type="entry name" value="BTB"/>
    <property type="match status" value="1"/>
</dbReference>
<dbReference type="Proteomes" id="UP000825002">
    <property type="component" value="Unassembled WGS sequence"/>
</dbReference>
<dbReference type="SMART" id="SM00061">
    <property type="entry name" value="MATH"/>
    <property type="match status" value="1"/>
</dbReference>
<dbReference type="Gene3D" id="2.60.210.10">
    <property type="entry name" value="Apoptosis, Tumor Necrosis Factor Receptor Associated Protein 2, Chain A"/>
    <property type="match status" value="1"/>
</dbReference>
<organism evidence="4 5">
    <name type="scientific">Fragariocoptes setiger</name>
    <dbReference type="NCBI Taxonomy" id="1670756"/>
    <lineage>
        <taxon>Eukaryota</taxon>
        <taxon>Metazoa</taxon>
        <taxon>Ecdysozoa</taxon>
        <taxon>Arthropoda</taxon>
        <taxon>Chelicerata</taxon>
        <taxon>Arachnida</taxon>
        <taxon>Acari</taxon>
        <taxon>Acariformes</taxon>
        <taxon>Trombidiformes</taxon>
        <taxon>Prostigmata</taxon>
        <taxon>Eupodina</taxon>
        <taxon>Eriophyoidea</taxon>
        <taxon>Phytoptidae</taxon>
        <taxon>Fragariocoptes</taxon>
    </lineage>
</organism>
<dbReference type="InterPro" id="IPR000210">
    <property type="entry name" value="BTB/POZ_dom"/>
</dbReference>
<comment type="caution">
    <text evidence="4">The sequence shown here is derived from an EMBL/GenBank/DDBJ whole genome shotgun (WGS) entry which is preliminary data.</text>
</comment>
<dbReference type="Gene3D" id="3.30.710.10">
    <property type="entry name" value="Potassium Channel Kv1.1, Chain A"/>
    <property type="match status" value="1"/>
</dbReference>
<feature type="domain" description="MATH" evidence="3">
    <location>
        <begin position="34"/>
        <end position="169"/>
    </location>
</feature>
<keyword evidence="5" id="KW-1185">Reference proteome</keyword>
<feature type="domain" description="BTB" evidence="2">
    <location>
        <begin position="208"/>
        <end position="270"/>
    </location>
</feature>
<dbReference type="SMART" id="SM00225">
    <property type="entry name" value="BTB"/>
    <property type="match status" value="1"/>
</dbReference>
<evidence type="ECO:0000259" key="3">
    <source>
        <dbReference type="PROSITE" id="PS50144"/>
    </source>
</evidence>
<accession>A0ABQ7S4Z8</accession>
<dbReference type="SUPFAM" id="SSF54695">
    <property type="entry name" value="POZ domain"/>
    <property type="match status" value="1"/>
</dbReference>
<dbReference type="InterPro" id="IPR008974">
    <property type="entry name" value="TRAF-like"/>
</dbReference>
<name>A0ABQ7S4Z8_9ACAR</name>
<dbReference type="SUPFAM" id="SSF49599">
    <property type="entry name" value="TRAF domain-like"/>
    <property type="match status" value="1"/>
</dbReference>
<protein>
    <submittedName>
        <fullName evidence="4">Protein roadkill</fullName>
    </submittedName>
</protein>
<proteinExistence type="predicted"/>
<reference evidence="4 5" key="1">
    <citation type="submission" date="2020-10" db="EMBL/GenBank/DDBJ databases">
        <authorList>
            <person name="Klimov P.B."/>
            <person name="Dyachkov S.M."/>
            <person name="Chetverikov P.E."/>
        </authorList>
    </citation>
    <scope>NUCLEOTIDE SEQUENCE [LARGE SCALE GENOMIC DNA]</scope>
    <source>
        <strain evidence="4">BMOC 18-1129-001#AD2665</strain>
        <tissue evidence="4">Entire mites</tissue>
    </source>
</reference>
<evidence type="ECO:0000313" key="5">
    <source>
        <dbReference type="Proteomes" id="UP000825002"/>
    </source>
</evidence>
<feature type="non-terminal residue" evidence="4">
    <location>
        <position position="1"/>
    </location>
</feature>
<evidence type="ECO:0000256" key="1">
    <source>
        <dbReference type="SAM" id="MobiDB-lite"/>
    </source>
</evidence>
<evidence type="ECO:0000259" key="2">
    <source>
        <dbReference type="PROSITE" id="PS50097"/>
    </source>
</evidence>
<sequence length="387" mass="44094">MATTMAPSSPPPLLPETSSPNAESWCHTQVKVVKFSYMWTIHNFSFCREEMGETLKSSTFSAGANDKLKWCLRINPRGLDDESKEYLSLYLLLSSISSKQEREKEVKAKFKFSILNAKREEVKIMESQRAYKFVQGKDWGFKKFVKRDFLLDESNGLLPDDKLTIYCEVNVVAESVNISGQSNTTQFKVPECRLSADFSSLFDNPEFSDVIIHADGREFHAHKNILSARSPMFRGMFSHDMKEMRQNRVEEPDIKPDVLEEMLRFIYSGKAPNLDKLAEDLLSASNKYQLDRLKILCEEALSTNLSVETAADVLIIADMYNATQLKSQTIEFIMNHASDVIKTDGWNTIKDTHLCADMFEALAAQLPYIGPQKKRIKPTSNYTSAKQ</sequence>
<dbReference type="PANTHER" id="PTHR24413">
    <property type="entry name" value="SPECKLE-TYPE POZ PROTEIN"/>
    <property type="match status" value="1"/>
</dbReference>
<dbReference type="InterPro" id="IPR002083">
    <property type="entry name" value="MATH/TRAF_dom"/>
</dbReference>
<dbReference type="PROSITE" id="PS50144">
    <property type="entry name" value="MATH"/>
    <property type="match status" value="1"/>
</dbReference>
<evidence type="ECO:0000313" key="4">
    <source>
        <dbReference type="EMBL" id="KAG9508484.1"/>
    </source>
</evidence>
<dbReference type="Gene3D" id="1.25.40.420">
    <property type="match status" value="1"/>
</dbReference>
<dbReference type="Pfam" id="PF22486">
    <property type="entry name" value="MATH_2"/>
    <property type="match status" value="1"/>
</dbReference>
<dbReference type="InterPro" id="IPR011333">
    <property type="entry name" value="SKP1/BTB/POZ_sf"/>
</dbReference>
<feature type="region of interest" description="Disordered" evidence="1">
    <location>
        <begin position="1"/>
        <end position="21"/>
    </location>
</feature>
<gene>
    <name evidence="4" type="primary">rdx</name>
    <name evidence="4" type="ORF">GZH46_03018</name>
</gene>
<dbReference type="Pfam" id="PF00651">
    <property type="entry name" value="BTB"/>
    <property type="match status" value="1"/>
</dbReference>
<dbReference type="EMBL" id="JAIFTH010001625">
    <property type="protein sequence ID" value="KAG9508484.1"/>
    <property type="molecule type" value="Genomic_DNA"/>
</dbReference>